<dbReference type="Proteomes" id="UP000663193">
    <property type="component" value="Chromosome 15"/>
</dbReference>
<organism evidence="3 4">
    <name type="scientific">Phaeosphaeria nodorum (strain SN15 / ATCC MYA-4574 / FGSC 10173)</name>
    <name type="common">Glume blotch fungus</name>
    <name type="synonym">Parastagonospora nodorum</name>
    <dbReference type="NCBI Taxonomy" id="321614"/>
    <lineage>
        <taxon>Eukaryota</taxon>
        <taxon>Fungi</taxon>
        <taxon>Dikarya</taxon>
        <taxon>Ascomycota</taxon>
        <taxon>Pezizomycotina</taxon>
        <taxon>Dothideomycetes</taxon>
        <taxon>Pleosporomycetidae</taxon>
        <taxon>Pleosporales</taxon>
        <taxon>Pleosporineae</taxon>
        <taxon>Phaeosphaeriaceae</taxon>
        <taxon>Parastagonospora</taxon>
    </lineage>
</organism>
<evidence type="ECO:0000313" key="4">
    <source>
        <dbReference type="Proteomes" id="UP000663193"/>
    </source>
</evidence>
<dbReference type="PANTHER" id="PTHR10039:SF16">
    <property type="entry name" value="GPI INOSITOL-DEACYLASE"/>
    <property type="match status" value="1"/>
</dbReference>
<gene>
    <name evidence="3" type="ORF">JI435_101250</name>
</gene>
<dbReference type="PANTHER" id="PTHR10039">
    <property type="entry name" value="AMELOGENIN"/>
    <property type="match status" value="1"/>
</dbReference>
<reference evidence="4" key="1">
    <citation type="journal article" date="2021" name="BMC Genomics">
        <title>Chromosome-level genome assembly and manually-curated proteome of model necrotroph Parastagonospora nodorum Sn15 reveals a genome-wide trove of candidate effector homologs, and redundancy of virulence-related functions within an accessory chromosome.</title>
        <authorList>
            <person name="Bertazzoni S."/>
            <person name="Jones D.A.B."/>
            <person name="Phan H.T."/>
            <person name="Tan K.-C."/>
            <person name="Hane J.K."/>
        </authorList>
    </citation>
    <scope>NUCLEOTIDE SEQUENCE [LARGE SCALE GENOMIC DNA]</scope>
    <source>
        <strain evidence="4">SN15 / ATCC MYA-4574 / FGSC 10173)</strain>
    </source>
</reference>
<evidence type="ECO:0000259" key="2">
    <source>
        <dbReference type="Pfam" id="PF24883"/>
    </source>
</evidence>
<dbReference type="VEuPathDB" id="FungiDB:JI435_101250"/>
<dbReference type="OrthoDB" id="7464126at2759"/>
<feature type="domain" description="Nephrocystin 3-like N-terminal" evidence="2">
    <location>
        <begin position="4"/>
        <end position="123"/>
    </location>
</feature>
<dbReference type="AlphaFoldDB" id="A0A7U2FDZ3"/>
<evidence type="ECO:0000313" key="3">
    <source>
        <dbReference type="EMBL" id="QRD03343.1"/>
    </source>
</evidence>
<evidence type="ECO:0000256" key="1">
    <source>
        <dbReference type="ARBA" id="ARBA00022737"/>
    </source>
</evidence>
<name>A0A7U2FDZ3_PHANO</name>
<dbReference type="InterPro" id="IPR056884">
    <property type="entry name" value="NPHP3-like_N"/>
</dbReference>
<proteinExistence type="predicted"/>
<keyword evidence="1" id="KW-0677">Repeat</keyword>
<keyword evidence="4" id="KW-1185">Reference proteome</keyword>
<sequence length="311" mass="34382">MAPLAYFYCNSSNPEPERQSAEGVLRSLARQLTVSSLPSRQIHNAVITLHQKSIQQIKIDGFGPAKFSISECVELILAALADNPATIVIDALDEVEEPKKLVDALQAIISKSGNIFKVFMTTRDDPGVFAMLPTINNIRVTNEYNRTDIRSFTVHAVSSAISELKLLMGNVTETLKVRLVEGLVSGAGEMFLWVELQILHLCSFKHEKNVLSALASSLNPSLDDLYRTGYRRIQQAGKVSHEIAVFVFSWLLHAPELMKADTFLRAVVSTINLEHVTTDTVLAIGLGFVVLDAQLNVFRFAHGSVRDFMSL</sequence>
<dbReference type="Pfam" id="PF24883">
    <property type="entry name" value="NPHP3_N"/>
    <property type="match status" value="1"/>
</dbReference>
<accession>A0A7U2FDZ3</accession>
<protein>
    <recommendedName>
        <fullName evidence="2">Nephrocystin 3-like N-terminal domain-containing protein</fullName>
    </recommendedName>
</protein>
<dbReference type="EMBL" id="CP069037">
    <property type="protein sequence ID" value="QRD03343.1"/>
    <property type="molecule type" value="Genomic_DNA"/>
</dbReference>